<proteinExistence type="predicted"/>
<sequence>MVRLIHLTMAKCSMNLSTLARTSLRHLSPLRSTSLTRENATESVAIEGRNINFSVNTRQGKMVPILKDLFNSFRTVVDASWT</sequence>
<keyword evidence="2" id="KW-1185">Reference proteome</keyword>
<dbReference type="Proteomes" id="UP000323506">
    <property type="component" value="Chromosome D04"/>
</dbReference>
<gene>
    <name evidence="1" type="ORF">ES288_D04G037600v1</name>
</gene>
<protein>
    <submittedName>
        <fullName evidence="1">Uncharacterized protein</fullName>
    </submittedName>
</protein>
<dbReference type="AlphaFoldDB" id="A0A5D2CX96"/>
<accession>A0A5D2CX96</accession>
<organism evidence="1 2">
    <name type="scientific">Gossypium darwinii</name>
    <name type="common">Darwin's cotton</name>
    <name type="synonym">Gossypium barbadense var. darwinii</name>
    <dbReference type="NCBI Taxonomy" id="34276"/>
    <lineage>
        <taxon>Eukaryota</taxon>
        <taxon>Viridiplantae</taxon>
        <taxon>Streptophyta</taxon>
        <taxon>Embryophyta</taxon>
        <taxon>Tracheophyta</taxon>
        <taxon>Spermatophyta</taxon>
        <taxon>Magnoliopsida</taxon>
        <taxon>eudicotyledons</taxon>
        <taxon>Gunneridae</taxon>
        <taxon>Pentapetalae</taxon>
        <taxon>rosids</taxon>
        <taxon>malvids</taxon>
        <taxon>Malvales</taxon>
        <taxon>Malvaceae</taxon>
        <taxon>Malvoideae</taxon>
        <taxon>Gossypium</taxon>
    </lineage>
</organism>
<evidence type="ECO:0000313" key="2">
    <source>
        <dbReference type="Proteomes" id="UP000323506"/>
    </source>
</evidence>
<name>A0A5D2CX96_GOSDA</name>
<dbReference type="EMBL" id="CM017704">
    <property type="protein sequence ID" value="TYG72636.1"/>
    <property type="molecule type" value="Genomic_DNA"/>
</dbReference>
<evidence type="ECO:0000313" key="1">
    <source>
        <dbReference type="EMBL" id="TYG72636.1"/>
    </source>
</evidence>
<reference evidence="1 2" key="1">
    <citation type="submission" date="2019-06" db="EMBL/GenBank/DDBJ databases">
        <title>WGS assembly of Gossypium darwinii.</title>
        <authorList>
            <person name="Chen Z.J."/>
            <person name="Sreedasyam A."/>
            <person name="Ando A."/>
            <person name="Song Q."/>
            <person name="De L."/>
            <person name="Hulse-Kemp A."/>
            <person name="Ding M."/>
            <person name="Ye W."/>
            <person name="Kirkbride R."/>
            <person name="Jenkins J."/>
            <person name="Plott C."/>
            <person name="Lovell J."/>
            <person name="Lin Y.-M."/>
            <person name="Vaughn R."/>
            <person name="Liu B."/>
            <person name="Li W."/>
            <person name="Simpson S."/>
            <person name="Scheffler B."/>
            <person name="Saski C."/>
            <person name="Grover C."/>
            <person name="Hu G."/>
            <person name="Conover J."/>
            <person name="Carlson J."/>
            <person name="Shu S."/>
            <person name="Boston L."/>
            <person name="Williams M."/>
            <person name="Peterson D."/>
            <person name="Mcgee K."/>
            <person name="Jones D."/>
            <person name="Wendel J."/>
            <person name="Stelly D."/>
            <person name="Grimwood J."/>
            <person name="Schmutz J."/>
        </authorList>
    </citation>
    <scope>NUCLEOTIDE SEQUENCE [LARGE SCALE GENOMIC DNA]</scope>
    <source>
        <strain evidence="1">1808015.09</strain>
    </source>
</reference>